<gene>
    <name evidence="1" type="ORF">MUN78_10990</name>
</gene>
<name>A0ABY4FHR2_9MICO</name>
<reference evidence="1 2" key="1">
    <citation type="submission" date="2022-04" db="EMBL/GenBank/DDBJ databases">
        <title>Leucobacter sp. isolated from rhizosphere of garlic.</title>
        <authorList>
            <person name="Won M."/>
            <person name="Lee C.-M."/>
            <person name="Woen H.-Y."/>
            <person name="Kwon S.-W."/>
        </authorList>
    </citation>
    <scope>NUCLEOTIDE SEQUENCE [LARGE SCALE GENOMIC DNA]</scope>
    <source>
        <strain evidence="1 2">H21R-40</strain>
    </source>
</reference>
<accession>A0ABY4FHR2</accession>
<sequence>MASTRPARPSAEIEPLVLVDVRAWRAWLDAHEDVSDGVWLLLAKQGTVAPTSLSYAEALDEALCSGWIDGQTKSVDAGTYLRRFTPRRARSLWSARNVEHVARLTDDGRMRPRGLAEVERAQADGRWESAYAGSASMTMPDDLAAALASSDAARAAFEALNAQNRYSVLHRVTTARTPELRLRRIERVIAMLAGGDTPYPQ</sequence>
<evidence type="ECO:0000313" key="2">
    <source>
        <dbReference type="Proteomes" id="UP000831786"/>
    </source>
</evidence>
<protein>
    <submittedName>
        <fullName evidence="1">YdeI/OmpD-associated family protein</fullName>
    </submittedName>
</protein>
<proteinExistence type="predicted"/>
<dbReference type="EMBL" id="CP095045">
    <property type="protein sequence ID" value="UOQ56214.1"/>
    <property type="molecule type" value="Genomic_DNA"/>
</dbReference>
<dbReference type="Proteomes" id="UP000831786">
    <property type="component" value="Chromosome"/>
</dbReference>
<dbReference type="Pfam" id="PF13376">
    <property type="entry name" value="OmdA"/>
    <property type="match status" value="1"/>
</dbReference>
<organism evidence="1 2">
    <name type="scientific">Leucobacter allii</name>
    <dbReference type="NCBI Taxonomy" id="2932247"/>
    <lineage>
        <taxon>Bacteria</taxon>
        <taxon>Bacillati</taxon>
        <taxon>Actinomycetota</taxon>
        <taxon>Actinomycetes</taxon>
        <taxon>Micrococcales</taxon>
        <taxon>Microbacteriaceae</taxon>
        <taxon>Leucobacter</taxon>
    </lineage>
</organism>
<evidence type="ECO:0000313" key="1">
    <source>
        <dbReference type="EMBL" id="UOQ56214.1"/>
    </source>
</evidence>
<dbReference type="RefSeq" id="WP_244726426.1">
    <property type="nucleotide sequence ID" value="NZ_CP095045.1"/>
</dbReference>
<keyword evidence="2" id="KW-1185">Reference proteome</keyword>